<name>A0ABQ4N2U2_9BACL</name>
<evidence type="ECO:0000313" key="3">
    <source>
        <dbReference type="Proteomes" id="UP000680304"/>
    </source>
</evidence>
<dbReference type="EMBL" id="BOVJ01000035">
    <property type="protein sequence ID" value="GIQ62514.1"/>
    <property type="molecule type" value="Genomic_DNA"/>
</dbReference>
<evidence type="ECO:0000313" key="2">
    <source>
        <dbReference type="EMBL" id="GIQ62514.1"/>
    </source>
</evidence>
<dbReference type="RefSeq" id="WP_213527831.1">
    <property type="nucleotide sequence ID" value="NZ_BOVJ01000035.1"/>
</dbReference>
<gene>
    <name evidence="2" type="ORF">PACILC2_10820</name>
</gene>
<evidence type="ECO:0000256" key="1">
    <source>
        <dbReference type="SAM" id="MobiDB-lite"/>
    </source>
</evidence>
<accession>A0ABQ4N2U2</accession>
<protein>
    <submittedName>
        <fullName evidence="2">Uncharacterized protein</fullName>
    </submittedName>
</protein>
<reference evidence="2 3" key="1">
    <citation type="submission" date="2021-04" db="EMBL/GenBank/DDBJ databases">
        <title>Draft genome sequence of Paenibacillus cisolokensis, LC2-13A.</title>
        <authorList>
            <person name="Uke A."/>
            <person name="Chhe C."/>
            <person name="Baramee S."/>
            <person name="Kosugi A."/>
        </authorList>
    </citation>
    <scope>NUCLEOTIDE SEQUENCE [LARGE SCALE GENOMIC DNA]</scope>
    <source>
        <strain evidence="2 3">LC2-13A</strain>
    </source>
</reference>
<organism evidence="2 3">
    <name type="scientific">Paenibacillus cisolokensis</name>
    <dbReference type="NCBI Taxonomy" id="1658519"/>
    <lineage>
        <taxon>Bacteria</taxon>
        <taxon>Bacillati</taxon>
        <taxon>Bacillota</taxon>
        <taxon>Bacilli</taxon>
        <taxon>Bacillales</taxon>
        <taxon>Paenibacillaceae</taxon>
        <taxon>Paenibacillus</taxon>
    </lineage>
</organism>
<comment type="caution">
    <text evidence="2">The sequence shown here is derived from an EMBL/GenBank/DDBJ whole genome shotgun (WGS) entry which is preliminary data.</text>
</comment>
<sequence>MTDTRHSAAYAPKLHFDRNEPFFPVRIGVSLLRDSEASPRQYQQSFHRFRPSTTFVDYDYPDPETLFVPWVRLYVIRGNFENRGRVGSDQADASKRNGAEGVRERG</sequence>
<dbReference type="Proteomes" id="UP000680304">
    <property type="component" value="Unassembled WGS sequence"/>
</dbReference>
<proteinExistence type="predicted"/>
<keyword evidence="3" id="KW-1185">Reference proteome</keyword>
<feature type="region of interest" description="Disordered" evidence="1">
    <location>
        <begin position="83"/>
        <end position="106"/>
    </location>
</feature>